<gene>
    <name evidence="5" type="ORF">DL897_01525</name>
</gene>
<reference evidence="5 6" key="1">
    <citation type="submission" date="2018-06" db="EMBL/GenBank/DDBJ databases">
        <title>Thermoflavimicrobium daqus sp. nov., a thermophilic microbe isolated from Moutai-flavour Daqu.</title>
        <authorList>
            <person name="Wang X."/>
            <person name="Zhou H."/>
        </authorList>
    </citation>
    <scope>NUCLEOTIDE SEQUENCE [LARGE SCALE GENOMIC DNA]</scope>
    <source>
        <strain evidence="5 6">FBKL4.011</strain>
    </source>
</reference>
<dbReference type="AlphaFoldDB" id="A0A364K978"/>
<dbReference type="SUPFAM" id="SSF160467">
    <property type="entry name" value="PH0987 N-terminal domain-like"/>
    <property type="match status" value="1"/>
</dbReference>
<dbReference type="SUPFAM" id="SSF50891">
    <property type="entry name" value="Cyclophilin-like"/>
    <property type="match status" value="1"/>
</dbReference>
<evidence type="ECO:0000256" key="1">
    <source>
        <dbReference type="ARBA" id="ARBA00022741"/>
    </source>
</evidence>
<organism evidence="5 6">
    <name type="scientific">Thermoflavimicrobium daqui</name>
    <dbReference type="NCBI Taxonomy" id="2137476"/>
    <lineage>
        <taxon>Bacteria</taxon>
        <taxon>Bacillati</taxon>
        <taxon>Bacillota</taxon>
        <taxon>Bacilli</taxon>
        <taxon>Bacillales</taxon>
        <taxon>Thermoactinomycetaceae</taxon>
        <taxon>Thermoflavimicrobium</taxon>
    </lineage>
</organism>
<dbReference type="EMBL" id="QJKK01000001">
    <property type="protein sequence ID" value="RAL26760.1"/>
    <property type="molecule type" value="Genomic_DNA"/>
</dbReference>
<sequence>MGVLIVKGRKCSPFPYKIMPLNEYAVTIELGDQIDEIIHQRVKRLNDALEERAFLGLVEIVMTYTTLTVFYDPTLIAKAGNEFPYSFVCSYIKDLIESLDDRSPTLPNLVEIPVCYGGEYGPDLDEVAKFHGLSLEEVIQIHSEPSYLVYMIGFAPGFPYLGGMSAEIATPRKHTPSLSIPIGSVGIAGSQTGIYPISTPGGWHIIGRTPLTLFDSKKSPPSLLQAGDRVRFRPISKEQYIQWKEGKR</sequence>
<dbReference type="InterPro" id="IPR003833">
    <property type="entry name" value="CT_C_D"/>
</dbReference>
<keyword evidence="3" id="KW-0067">ATP-binding</keyword>
<evidence type="ECO:0000259" key="4">
    <source>
        <dbReference type="SMART" id="SM00796"/>
    </source>
</evidence>
<keyword evidence="2" id="KW-0378">Hydrolase</keyword>
<evidence type="ECO:0000256" key="2">
    <source>
        <dbReference type="ARBA" id="ARBA00022801"/>
    </source>
</evidence>
<dbReference type="PANTHER" id="PTHR34698:SF2">
    <property type="entry name" value="5-OXOPROLINASE SUBUNIT B"/>
    <property type="match status" value="1"/>
</dbReference>
<dbReference type="OrthoDB" id="9778567at2"/>
<keyword evidence="6" id="KW-1185">Reference proteome</keyword>
<feature type="domain" description="Carboxyltransferase" evidence="4">
    <location>
        <begin position="16"/>
        <end position="224"/>
    </location>
</feature>
<evidence type="ECO:0000313" key="6">
    <source>
        <dbReference type="Proteomes" id="UP000251213"/>
    </source>
</evidence>
<name>A0A364K978_9BACL</name>
<keyword evidence="1" id="KW-0547">Nucleotide-binding</keyword>
<dbReference type="SMART" id="SM00796">
    <property type="entry name" value="AHS1"/>
    <property type="match status" value="1"/>
</dbReference>
<reference evidence="5 6" key="2">
    <citation type="submission" date="2018-06" db="EMBL/GenBank/DDBJ databases">
        <authorList>
            <person name="Zhirakovskaya E."/>
        </authorList>
    </citation>
    <scope>NUCLEOTIDE SEQUENCE [LARGE SCALE GENOMIC DNA]</scope>
    <source>
        <strain evidence="5 6">FBKL4.011</strain>
    </source>
</reference>
<proteinExistence type="predicted"/>
<dbReference type="Gene3D" id="3.30.1360.40">
    <property type="match status" value="1"/>
</dbReference>
<evidence type="ECO:0000313" key="5">
    <source>
        <dbReference type="EMBL" id="RAL26760.1"/>
    </source>
</evidence>
<dbReference type="InterPro" id="IPR010016">
    <property type="entry name" value="PxpB"/>
</dbReference>
<accession>A0A364K978</accession>
<comment type="caution">
    <text evidence="5">The sequence shown here is derived from an EMBL/GenBank/DDBJ whole genome shotgun (WGS) entry which is preliminary data.</text>
</comment>
<evidence type="ECO:0000256" key="3">
    <source>
        <dbReference type="ARBA" id="ARBA00022840"/>
    </source>
</evidence>
<protein>
    <submittedName>
        <fullName evidence="5">Kinase inhibitor</fullName>
    </submittedName>
</protein>
<dbReference type="Proteomes" id="UP000251213">
    <property type="component" value="Unassembled WGS sequence"/>
</dbReference>
<dbReference type="Pfam" id="PF02682">
    <property type="entry name" value="CT_C_D"/>
    <property type="match status" value="1"/>
</dbReference>
<dbReference type="InterPro" id="IPR029000">
    <property type="entry name" value="Cyclophilin-like_dom_sf"/>
</dbReference>
<dbReference type="NCBIfam" id="TIGR00370">
    <property type="entry name" value="5-oxoprolinase subunit PxpB"/>
    <property type="match status" value="1"/>
</dbReference>
<dbReference type="PANTHER" id="PTHR34698">
    <property type="entry name" value="5-OXOPROLINASE SUBUNIT B"/>
    <property type="match status" value="1"/>
</dbReference>
<dbReference type="GO" id="GO:0016787">
    <property type="term" value="F:hydrolase activity"/>
    <property type="evidence" value="ECO:0007669"/>
    <property type="project" value="UniProtKB-KW"/>
</dbReference>
<dbReference type="Gene3D" id="2.40.100.10">
    <property type="entry name" value="Cyclophilin-like"/>
    <property type="match status" value="1"/>
</dbReference>
<dbReference type="GO" id="GO:0005524">
    <property type="term" value="F:ATP binding"/>
    <property type="evidence" value="ECO:0007669"/>
    <property type="project" value="UniProtKB-KW"/>
</dbReference>